<feature type="region of interest" description="Disordered" evidence="1">
    <location>
        <begin position="1"/>
        <end position="21"/>
    </location>
</feature>
<gene>
    <name evidence="2" type="ORF">OAUR00152_LOCUS20665</name>
</gene>
<protein>
    <submittedName>
        <fullName evidence="2">Uncharacterized protein</fullName>
    </submittedName>
</protein>
<evidence type="ECO:0000256" key="1">
    <source>
        <dbReference type="SAM" id="MobiDB-lite"/>
    </source>
</evidence>
<name>A0A7S4J3E9_9STRA</name>
<sequence>MASSSEALSSPPCASLTLGGSTPSSSSPLSSAVFSPQLPSVPLGWGSWGAPPFGGVTLTPLLLRVRCPARALLLGLDRSGVCPPQLPLWWGLWCLSRLWRHLRDDRILFFWSHAECCAGSWLASSMAPLGLEVMVATTTTRLGAARA</sequence>
<organism evidence="2">
    <name type="scientific">Odontella aurita</name>
    <dbReference type="NCBI Taxonomy" id="265563"/>
    <lineage>
        <taxon>Eukaryota</taxon>
        <taxon>Sar</taxon>
        <taxon>Stramenopiles</taxon>
        <taxon>Ochrophyta</taxon>
        <taxon>Bacillariophyta</taxon>
        <taxon>Mediophyceae</taxon>
        <taxon>Biddulphiophycidae</taxon>
        <taxon>Eupodiscales</taxon>
        <taxon>Odontellaceae</taxon>
        <taxon>Odontella</taxon>
    </lineage>
</organism>
<dbReference type="AlphaFoldDB" id="A0A7S4J3E9"/>
<evidence type="ECO:0000313" key="2">
    <source>
        <dbReference type="EMBL" id="CAE2249700.1"/>
    </source>
</evidence>
<proteinExistence type="predicted"/>
<dbReference type="EMBL" id="HBKQ01030371">
    <property type="protein sequence ID" value="CAE2249700.1"/>
    <property type="molecule type" value="Transcribed_RNA"/>
</dbReference>
<reference evidence="2" key="1">
    <citation type="submission" date="2021-01" db="EMBL/GenBank/DDBJ databases">
        <authorList>
            <person name="Corre E."/>
            <person name="Pelletier E."/>
            <person name="Niang G."/>
            <person name="Scheremetjew M."/>
            <person name="Finn R."/>
            <person name="Kale V."/>
            <person name="Holt S."/>
            <person name="Cochrane G."/>
            <person name="Meng A."/>
            <person name="Brown T."/>
            <person name="Cohen L."/>
        </authorList>
    </citation>
    <scope>NUCLEOTIDE SEQUENCE</scope>
    <source>
        <strain evidence="2">Isolate 1302-5</strain>
    </source>
</reference>
<accession>A0A7S4J3E9</accession>